<comment type="caution">
    <text evidence="2">The sequence shown here is derived from an EMBL/GenBank/DDBJ whole genome shotgun (WGS) entry which is preliminary data.</text>
</comment>
<dbReference type="Proteomes" id="UP000037088">
    <property type="component" value="Unassembled WGS sequence"/>
</dbReference>
<sequence>MELDALLAPVSPERPCGENLEYDADFIAMELACTGKAEQQFGDTLIPAEPADWNKVEALASGVLLRSKDLRAMLALTRAWTHLKGLNGYARGLQLITQSLQRYWQSLYPALEEGGEVSPHYRINVLAGLSDKSALTLAVRQASLLRSVADEITLRDACALLEGSKSDFPDYPGGRVRLMDELSRSEHPNINAVKNISECLQTIREILTEQFGEASAPTMVQLIKTISTVEQACRITDLSVMIPPARAADDIKQVAAEVQLPQPDKHGYRVTGPQSRSDALMMLEKVKQYFAEYEPGHPAPLMIERVQRVIGLDFMDMVRELAPDGVNQLENIFGRRAN</sequence>
<keyword evidence="5" id="KW-1185">Reference proteome</keyword>
<dbReference type="RefSeq" id="WP_052901606.1">
    <property type="nucleotide sequence ID" value="NZ_JRXE01000028.1"/>
</dbReference>
<dbReference type="PATRIC" id="fig|1560201.3.peg.3772"/>
<dbReference type="PANTHER" id="PTHR37951">
    <property type="entry name" value="CYTOPLASMIC PROTEIN-RELATED"/>
    <property type="match status" value="1"/>
</dbReference>
<evidence type="ECO:0000313" key="2">
    <source>
        <dbReference type="EMBL" id="KOC88080.1"/>
    </source>
</evidence>
<dbReference type="Proteomes" id="UP000036851">
    <property type="component" value="Unassembled WGS sequence"/>
</dbReference>
<evidence type="ECO:0000313" key="3">
    <source>
        <dbReference type="EMBL" id="KOC89663.1"/>
    </source>
</evidence>
<dbReference type="EMBL" id="JRXF01000035">
    <property type="protein sequence ID" value="KOC89663.1"/>
    <property type="molecule type" value="Genomic_DNA"/>
</dbReference>
<evidence type="ECO:0000313" key="5">
    <source>
        <dbReference type="Proteomes" id="UP000037088"/>
    </source>
</evidence>
<evidence type="ECO:0000313" key="4">
    <source>
        <dbReference type="Proteomes" id="UP000036851"/>
    </source>
</evidence>
<dbReference type="NCBIfam" id="TIGR03363">
    <property type="entry name" value="VI_chp_8"/>
    <property type="match status" value="1"/>
</dbReference>
<gene>
    <name evidence="2" type="ORF">NG42_17820</name>
    <name evidence="3" type="ORF">NG43_18535</name>
</gene>
<feature type="domain" description="ImpA N-terminal" evidence="1">
    <location>
        <begin position="7"/>
        <end position="130"/>
    </location>
</feature>
<dbReference type="InterPro" id="IPR010657">
    <property type="entry name" value="ImpA_N"/>
</dbReference>
<dbReference type="InterPro" id="IPR017740">
    <property type="entry name" value="TssA-like"/>
</dbReference>
<dbReference type="AlphaFoldDB" id="A0A0L7SYD6"/>
<reference evidence="4 5" key="1">
    <citation type="journal article" date="2015" name="Int. J. Syst. Evol. Microbiol.">
        <title>Erwinia iniecta sp. nov., isolated from Russian wheat aphids (Diuraphis noxia).</title>
        <authorList>
            <person name="Campillo T."/>
            <person name="Luna E."/>
            <person name="Portier P."/>
            <person name="Fischer-Le Saux M."/>
            <person name="Lapitan N."/>
            <person name="Tisserat N.A."/>
            <person name="Leach J.E."/>
        </authorList>
    </citation>
    <scope>NUCLEOTIDE SEQUENCE [LARGE SCALE GENOMIC DNA]</scope>
    <source>
        <strain evidence="2 5">B120</strain>
        <strain evidence="3 4">B149</strain>
    </source>
</reference>
<organism evidence="2 5">
    <name type="scientific">Winslowiella iniecta</name>
    <dbReference type="NCBI Taxonomy" id="1560201"/>
    <lineage>
        <taxon>Bacteria</taxon>
        <taxon>Pseudomonadati</taxon>
        <taxon>Pseudomonadota</taxon>
        <taxon>Gammaproteobacteria</taxon>
        <taxon>Enterobacterales</taxon>
        <taxon>Erwiniaceae</taxon>
        <taxon>Winslowiella</taxon>
    </lineage>
</organism>
<dbReference type="Pfam" id="PF06812">
    <property type="entry name" value="ImpA_N"/>
    <property type="match status" value="1"/>
</dbReference>
<dbReference type="PANTHER" id="PTHR37951:SF1">
    <property type="entry name" value="TYPE VI SECRETION SYSTEM COMPONENT TSSA1"/>
    <property type="match status" value="1"/>
</dbReference>
<protein>
    <recommendedName>
        <fullName evidence="1">ImpA N-terminal domain-containing protein</fullName>
    </recommendedName>
</protein>
<dbReference type="STRING" id="1560201.NG42_17820"/>
<name>A0A0L7SYD6_9GAMM</name>
<accession>A0A0L7SYD6</accession>
<dbReference type="EMBL" id="JRXE01000028">
    <property type="protein sequence ID" value="KOC88080.1"/>
    <property type="molecule type" value="Genomic_DNA"/>
</dbReference>
<dbReference type="OrthoDB" id="9771118at2"/>
<proteinExistence type="predicted"/>
<evidence type="ECO:0000259" key="1">
    <source>
        <dbReference type="Pfam" id="PF06812"/>
    </source>
</evidence>